<dbReference type="AlphaFoldDB" id="A4BVB9"/>
<keyword evidence="4" id="KW-0560">Oxidoreductase</keyword>
<comment type="cofactor">
    <cofactor evidence="1">
        <name>FAD</name>
        <dbReference type="ChEBI" id="CHEBI:57692"/>
    </cofactor>
</comment>
<dbReference type="GO" id="GO:1903457">
    <property type="term" value="P:lactate catabolic process"/>
    <property type="evidence" value="ECO:0007669"/>
    <property type="project" value="TreeGrafter"/>
</dbReference>
<dbReference type="SUPFAM" id="SSF56176">
    <property type="entry name" value="FAD-binding/transporter-associated domain-like"/>
    <property type="match status" value="1"/>
</dbReference>
<keyword evidence="2" id="KW-0285">Flavoprotein</keyword>
<dbReference type="GO" id="GO:0071949">
    <property type="term" value="F:FAD binding"/>
    <property type="evidence" value="ECO:0007669"/>
    <property type="project" value="InterPro"/>
</dbReference>
<evidence type="ECO:0000313" key="6">
    <source>
        <dbReference type="EMBL" id="EAR20304.1"/>
    </source>
</evidence>
<dbReference type="eggNOG" id="COG0277">
    <property type="taxonomic scope" value="Bacteria"/>
</dbReference>
<dbReference type="Gene3D" id="1.10.45.10">
    <property type="entry name" value="Vanillyl-alcohol Oxidase, Chain A, domain 4"/>
    <property type="match status" value="1"/>
</dbReference>
<organism evidence="6 7">
    <name type="scientific">Nitrococcus mobilis Nb-231</name>
    <dbReference type="NCBI Taxonomy" id="314278"/>
    <lineage>
        <taxon>Bacteria</taxon>
        <taxon>Pseudomonadati</taxon>
        <taxon>Pseudomonadota</taxon>
        <taxon>Gammaproteobacteria</taxon>
        <taxon>Chromatiales</taxon>
        <taxon>Ectothiorhodospiraceae</taxon>
        <taxon>Nitrococcus</taxon>
    </lineage>
</organism>
<dbReference type="Proteomes" id="UP000003374">
    <property type="component" value="Unassembled WGS sequence"/>
</dbReference>
<dbReference type="PROSITE" id="PS51387">
    <property type="entry name" value="FAD_PCMH"/>
    <property type="match status" value="1"/>
</dbReference>
<dbReference type="GO" id="GO:0008720">
    <property type="term" value="F:D-lactate dehydrogenase (NAD+) activity"/>
    <property type="evidence" value="ECO:0007669"/>
    <property type="project" value="TreeGrafter"/>
</dbReference>
<dbReference type="InterPro" id="IPR006094">
    <property type="entry name" value="Oxid_FAD_bind_N"/>
</dbReference>
<accession>A4BVB9</accession>
<sequence>MHTSSDLTAEIAEQIRQANATGLALEILGNATKRFYGRETCGEPLRMTEHRGIVNYEPSELVLTARSGTPLTELTARLAEHDQMLAFEPPCFAGEATLGGAIAAGLAGPRRPFAGSVRDMVLGVRIVNGRGQVLQFGGQVMKNVAGYDLSRLMVGALGTLGVILEVSLKLLPVPQNEQTLTVDEPVARIYELTEQWLRAGVPVSAVAHDGARLYVRLSGAASAVAFGRRRIGGQDFGSAERFWRELRDHRLAFFTCRGEESLWRIVLPAAASPPDLPGAWINDWAGRQIWLRTDTDPTRIRREAQRLGGHATHFRGGDRSADVFQPLDAPLLGLHQRLKQAFDPTGILNPGRLYAPL</sequence>
<dbReference type="STRING" id="314278.NB231_02890"/>
<dbReference type="InterPro" id="IPR004113">
    <property type="entry name" value="FAD-bd_oxidored_4_C"/>
</dbReference>
<dbReference type="InterPro" id="IPR016169">
    <property type="entry name" value="FAD-bd_PCMH_sub2"/>
</dbReference>
<reference evidence="6 7" key="1">
    <citation type="submission" date="2006-02" db="EMBL/GenBank/DDBJ databases">
        <authorList>
            <person name="Waterbury J."/>
            <person name="Ferriera S."/>
            <person name="Johnson J."/>
            <person name="Kravitz S."/>
            <person name="Halpern A."/>
            <person name="Remington K."/>
            <person name="Beeson K."/>
            <person name="Tran B."/>
            <person name="Rogers Y.-H."/>
            <person name="Friedman R."/>
            <person name="Venter J.C."/>
        </authorList>
    </citation>
    <scope>NUCLEOTIDE SEQUENCE [LARGE SCALE GENOMIC DNA]</scope>
    <source>
        <strain evidence="6 7">Nb-231</strain>
    </source>
</reference>
<dbReference type="Pfam" id="PF02913">
    <property type="entry name" value="FAD-oxidase_C"/>
    <property type="match status" value="1"/>
</dbReference>
<dbReference type="EMBL" id="AAOF01000025">
    <property type="protein sequence ID" value="EAR20304.1"/>
    <property type="molecule type" value="Genomic_DNA"/>
</dbReference>
<dbReference type="SUPFAM" id="SSF55103">
    <property type="entry name" value="FAD-linked oxidases, C-terminal domain"/>
    <property type="match status" value="1"/>
</dbReference>
<dbReference type="InterPro" id="IPR036318">
    <property type="entry name" value="FAD-bd_PCMH-like_sf"/>
</dbReference>
<evidence type="ECO:0000256" key="2">
    <source>
        <dbReference type="ARBA" id="ARBA00022630"/>
    </source>
</evidence>
<dbReference type="InterPro" id="IPR016164">
    <property type="entry name" value="FAD-linked_Oxase-like_C"/>
</dbReference>
<name>A4BVB9_9GAMM</name>
<dbReference type="OrthoDB" id="9811557at2"/>
<evidence type="ECO:0000256" key="4">
    <source>
        <dbReference type="ARBA" id="ARBA00023002"/>
    </source>
</evidence>
<evidence type="ECO:0000259" key="5">
    <source>
        <dbReference type="PROSITE" id="PS51387"/>
    </source>
</evidence>
<dbReference type="InterPro" id="IPR016171">
    <property type="entry name" value="Vanillyl_alc_oxidase_C-sub2"/>
</dbReference>
<feature type="domain" description="FAD-binding PCMH-type" evidence="5">
    <location>
        <begin position="1"/>
        <end position="173"/>
    </location>
</feature>
<dbReference type="RefSeq" id="WP_004999650.1">
    <property type="nucleotide sequence ID" value="NZ_CH672427.1"/>
</dbReference>
<comment type="caution">
    <text evidence="6">The sequence shown here is derived from an EMBL/GenBank/DDBJ whole genome shotgun (WGS) entry which is preliminary data.</text>
</comment>
<keyword evidence="7" id="KW-1185">Reference proteome</keyword>
<keyword evidence="3" id="KW-0274">FAD</keyword>
<dbReference type="PANTHER" id="PTHR11748">
    <property type="entry name" value="D-LACTATE DEHYDROGENASE"/>
    <property type="match status" value="1"/>
</dbReference>
<gene>
    <name evidence="6" type="ORF">NB231_02890</name>
</gene>
<evidence type="ECO:0000256" key="3">
    <source>
        <dbReference type="ARBA" id="ARBA00022827"/>
    </source>
</evidence>
<dbReference type="Gene3D" id="3.30.465.10">
    <property type="match status" value="1"/>
</dbReference>
<dbReference type="HOGENOM" id="CLU_017779_0_0_6"/>
<dbReference type="InterPro" id="IPR016166">
    <property type="entry name" value="FAD-bd_PCMH"/>
</dbReference>
<dbReference type="PANTHER" id="PTHR11748:SF103">
    <property type="entry name" value="GLYCOLATE OXIDASE SUBUNIT GLCE"/>
    <property type="match status" value="1"/>
</dbReference>
<dbReference type="GO" id="GO:0004458">
    <property type="term" value="F:D-lactate dehydrogenase (cytochrome) activity"/>
    <property type="evidence" value="ECO:0007669"/>
    <property type="project" value="UniProtKB-EC"/>
</dbReference>
<evidence type="ECO:0000313" key="7">
    <source>
        <dbReference type="Proteomes" id="UP000003374"/>
    </source>
</evidence>
<evidence type="ECO:0000256" key="1">
    <source>
        <dbReference type="ARBA" id="ARBA00001974"/>
    </source>
</evidence>
<proteinExistence type="predicted"/>
<dbReference type="NCBIfam" id="NF008439">
    <property type="entry name" value="PRK11282.1"/>
    <property type="match status" value="1"/>
</dbReference>
<protein>
    <submittedName>
        <fullName evidence="6">FAD linked oxidase-like protein</fullName>
    </submittedName>
</protein>
<dbReference type="Pfam" id="PF01565">
    <property type="entry name" value="FAD_binding_4"/>
    <property type="match status" value="1"/>
</dbReference>